<protein>
    <submittedName>
        <fullName evidence="2">Putative PKD domain protein</fullName>
    </submittedName>
</protein>
<sequence length="1598" mass="163983">MKNEIGRKLTSLTIMAIMFAGGMAIGVPSFMPEAASDLSSTDGMLTVSTTTLQGAAVLEIVVNDPDVSDIEVDINNGPSVDVGSNTYDMNQAINGKWYVYIVDASAALLAEAAVSNTSGLEFGILCTEGLGIAESTTDLIVGTTTDVYAEAMKQGDGTGWTNLASGQTATISSDGSCLNIDGMTGTLDGSSTTNAREKMSDAVLANAPALSNHNDQIAGSTTIDLGQRGHGLNESGYGSWPYIVSVNLNEDTIVSYGGDSVTVTYADVTDETSISLTNQNPSGDVQVHLTITDPALNIDPTTADTWEFGTAGTDAVPVAYFATNGTGNGLLTGLNLNTLDFGDNGFLNADSTSYIIANTGADSSNALTTVGFAETGANTGVFESFDATGAAEFLTISECAADSITIFTYGGNTVDMICTYHDATVSMGEAGQSWEPATAVTISVNDPDANKNPTSAETLAIGDETQTIPTIIMGTPLTLAQSGTNSAMAKNSANTTVGSISGGVTSTTSGVNIGCNLAASCTPAAFGSVGGYYGLTITNVTDNSERLRITLDGNEDRTHILATNTWINITTGHTRTTLIDLPGTVVLNYDVTGPCALVTCTAVEVYVTDSGSNTTNNASGVIGVVTTGNDQAGVYALDDNTYYISDADVHATDTFTSGLILAGQTAGTNFVSVNFLLTHAAGNDLDTDADFAIAADFCNFDQNNGSLVHNCIYRLEAVETGANTGIFEGTVEYINMVNSTSVNGGHAGNGNAVAGLLGYVNGDALSVVLQDAVSGSDSVRVVYNDTDSFQVATKIGAQLETSVHTGTVTLDADTYGVGDIGTITITDADWNQDSGLRDTYTNSTTTFQVTISTTSGSTSTSQKPFSSTALTAIETGPSTGVFVATFLVPNFKGADMEVTYYEAKDGASSAVEIYDGATITSNTGSVSLDRNVYPVPFETGDLSDGAGNLGTSRASSAGTGANNEAGTVTVWITLSDADETGDTMNIGSASVGAMNVTLGSTTCFTAGGLTAYDAGTLPAELGPLSETVIGSSTYETSISITKSMNCGTHNNTALTVASGTVIQVAYVDQADDSGVSSTQFDSATFDLRTGSLSIDKDVYVLGSDMVITLTDPDLNLDSGSYESYAMGIIEWDSSASSSTLLSSSGGTANPQAGFTSNPSKIEETGSDTGVFQTVTTLPSLEVVASGTDIAYGEAVTLTYVDVGLSGEDNVGDDTLDIEAYFSISNFGALIELDKAVYGWTDTVYVTITAPDHNTNSAAEETIGTSALPIQATTRNGKMCTTASSKYFIGAETGPDTGIFTSEIGLTGYSLTTPQNSPTPATACSQSDSTGNTIATKGQTDGISVSYEYTDAVVVVASASIMFNIGEAAFDTSSASAGGSAVLTITDSDENSDGNVIQTVTADIYSDSDNGGFTLTLTETDEDTGVFEGTVFFTTDAATSGSNLRVSEGDTVTAEFSDATLPEPYTDSDSLTLASTLTIGTAFPPLERAPAANARVVDAFGASVAEVTVDQQVQIAADVSNGQSSDQAFAYLVQVQDENGVTVSLAWITGSLTAGQSMSPALSWTPNASGSYTATVFVWESVDNPTALSPTTSVTIDVV</sequence>
<keyword evidence="1" id="KW-0472">Membrane</keyword>
<feature type="transmembrane region" description="Helical" evidence="1">
    <location>
        <begin position="12"/>
        <end position="31"/>
    </location>
</feature>
<gene>
    <name evidence="2" type="ORF">ALOHA_HF4000ANIW93J19ctg1g7</name>
</gene>
<keyword evidence="1" id="KW-1133">Transmembrane helix</keyword>
<reference evidence="2" key="1">
    <citation type="journal article" date="2008" name="ISME J.">
        <title>Genomic patterns of recombination, clonal divergence and environment in marine microbial populations.</title>
        <authorList>
            <person name="Konstantinidis K.T."/>
            <person name="Delong E.F."/>
        </authorList>
    </citation>
    <scope>NUCLEOTIDE SEQUENCE</scope>
</reference>
<proteinExistence type="predicted"/>
<evidence type="ECO:0000313" key="2">
    <source>
        <dbReference type="EMBL" id="ABZ06969.1"/>
    </source>
</evidence>
<accession>B3T310</accession>
<organism evidence="2">
    <name type="scientific">uncultured marine crenarchaeote HF4000_ANIW93J19</name>
    <dbReference type="NCBI Taxonomy" id="455566"/>
    <lineage>
        <taxon>Archaea</taxon>
        <taxon>Nitrososphaerota</taxon>
        <taxon>Nitrososphaeria</taxon>
        <taxon>Nitrosopumilales</taxon>
        <taxon>environmental samples</taxon>
    </lineage>
</organism>
<keyword evidence="1" id="KW-0812">Transmembrane</keyword>
<evidence type="ECO:0000256" key="1">
    <source>
        <dbReference type="SAM" id="Phobius"/>
    </source>
</evidence>
<name>B3T310_9ARCH</name>
<dbReference type="EMBL" id="EU016589">
    <property type="protein sequence ID" value="ABZ06969.1"/>
    <property type="molecule type" value="Genomic_DNA"/>
</dbReference>